<comment type="subcellular location">
    <subcellularLocation>
        <location evidence="1">Membrane</location>
        <topology evidence="1">Multi-pass membrane protein</topology>
    </subcellularLocation>
</comment>
<keyword evidence="14" id="KW-1185">Reference proteome</keyword>
<evidence type="ECO:0000256" key="7">
    <source>
        <dbReference type="ARBA" id="ARBA00023053"/>
    </source>
</evidence>
<dbReference type="OrthoDB" id="6021021at2759"/>
<dbReference type="PANTHER" id="PTHR11690:SF248">
    <property type="entry name" value="PICKPOCKET 17, ISOFORM A"/>
    <property type="match status" value="1"/>
</dbReference>
<dbReference type="GO" id="GO:0015280">
    <property type="term" value="F:ligand-gated sodium channel activity"/>
    <property type="evidence" value="ECO:0007669"/>
    <property type="project" value="TreeGrafter"/>
</dbReference>
<dbReference type="Proteomes" id="UP000677054">
    <property type="component" value="Unassembled WGS sequence"/>
</dbReference>
<dbReference type="PRINTS" id="PR01078">
    <property type="entry name" value="AMINACHANNEL"/>
</dbReference>
<keyword evidence="10 12" id="KW-0739">Sodium transport</keyword>
<evidence type="ECO:0000256" key="9">
    <source>
        <dbReference type="ARBA" id="ARBA00023136"/>
    </source>
</evidence>
<keyword evidence="7" id="KW-0915">Sodium</keyword>
<reference evidence="13" key="1">
    <citation type="submission" date="2020-11" db="EMBL/GenBank/DDBJ databases">
        <authorList>
            <person name="Tran Van P."/>
        </authorList>
    </citation>
    <scope>NUCLEOTIDE SEQUENCE</scope>
</reference>
<keyword evidence="5 12" id="KW-0812">Transmembrane</keyword>
<name>A0A7R8XAT0_9CRUS</name>
<evidence type="ECO:0000256" key="3">
    <source>
        <dbReference type="ARBA" id="ARBA00022448"/>
    </source>
</evidence>
<keyword evidence="11 12" id="KW-0407">Ion channel</keyword>
<dbReference type="PANTHER" id="PTHR11690">
    <property type="entry name" value="AMILORIDE-SENSITIVE SODIUM CHANNEL-RELATED"/>
    <property type="match status" value="1"/>
</dbReference>
<evidence type="ECO:0000256" key="2">
    <source>
        <dbReference type="ARBA" id="ARBA00007193"/>
    </source>
</evidence>
<evidence type="ECO:0000256" key="6">
    <source>
        <dbReference type="ARBA" id="ARBA00022989"/>
    </source>
</evidence>
<dbReference type="Pfam" id="PF00858">
    <property type="entry name" value="ASC"/>
    <property type="match status" value="1"/>
</dbReference>
<evidence type="ECO:0000256" key="11">
    <source>
        <dbReference type="ARBA" id="ARBA00023303"/>
    </source>
</evidence>
<dbReference type="InterPro" id="IPR001873">
    <property type="entry name" value="ENaC"/>
</dbReference>
<evidence type="ECO:0000313" key="13">
    <source>
        <dbReference type="EMBL" id="CAD7246446.1"/>
    </source>
</evidence>
<keyword evidence="6" id="KW-1133">Transmembrane helix</keyword>
<evidence type="ECO:0000256" key="8">
    <source>
        <dbReference type="ARBA" id="ARBA00023065"/>
    </source>
</evidence>
<comment type="similarity">
    <text evidence="2 12">Belongs to the amiloride-sensitive sodium channel (TC 1.A.6) family.</text>
</comment>
<dbReference type="AlphaFoldDB" id="A0A7R8XAT0"/>
<evidence type="ECO:0000313" key="14">
    <source>
        <dbReference type="Proteomes" id="UP000677054"/>
    </source>
</evidence>
<evidence type="ECO:0000256" key="12">
    <source>
        <dbReference type="RuleBase" id="RU000679"/>
    </source>
</evidence>
<keyword evidence="9" id="KW-0472">Membrane</keyword>
<evidence type="ECO:0000256" key="4">
    <source>
        <dbReference type="ARBA" id="ARBA00022461"/>
    </source>
</evidence>
<evidence type="ECO:0000256" key="10">
    <source>
        <dbReference type="ARBA" id="ARBA00023201"/>
    </source>
</evidence>
<evidence type="ECO:0000256" key="1">
    <source>
        <dbReference type="ARBA" id="ARBA00004141"/>
    </source>
</evidence>
<dbReference type="GO" id="GO:0005886">
    <property type="term" value="C:plasma membrane"/>
    <property type="evidence" value="ECO:0007669"/>
    <property type="project" value="TreeGrafter"/>
</dbReference>
<proteinExistence type="inferred from homology"/>
<organism evidence="13">
    <name type="scientific">Darwinula stevensoni</name>
    <dbReference type="NCBI Taxonomy" id="69355"/>
    <lineage>
        <taxon>Eukaryota</taxon>
        <taxon>Metazoa</taxon>
        <taxon>Ecdysozoa</taxon>
        <taxon>Arthropoda</taxon>
        <taxon>Crustacea</taxon>
        <taxon>Oligostraca</taxon>
        <taxon>Ostracoda</taxon>
        <taxon>Podocopa</taxon>
        <taxon>Podocopida</taxon>
        <taxon>Darwinulocopina</taxon>
        <taxon>Darwinuloidea</taxon>
        <taxon>Darwinulidae</taxon>
        <taxon>Darwinula</taxon>
    </lineage>
</organism>
<dbReference type="EMBL" id="CAJPEV010001135">
    <property type="protein sequence ID" value="CAG0890938.1"/>
    <property type="molecule type" value="Genomic_DNA"/>
</dbReference>
<evidence type="ECO:0000256" key="5">
    <source>
        <dbReference type="ARBA" id="ARBA00022692"/>
    </source>
</evidence>
<accession>A0A7R8XAT0</accession>
<sequence length="419" mass="47235">MWYLKDVKNMTELVFTVVDQDFKYIENSPLLEFMLGTNPLSQLGAFLERLLYVAPYEFRDRNSGKAFDVLMSYIMAGDEWSLLSNASNATKTTSEIMSTTPSNSRGESANNLHFLQEASALPANDLYLKEKKSSEQFESTCPSPIQKTTSSPPPSIKGIIVHQSELHGLGVEDSSAATEDYLNYVKLLGAFSNADETLKRKIVNTLMMLIPQYGACFMFNTAWNPKDTIAGRRVSSKTGEETGLSLEIYVDRINHINSPTASSVGARVTIHSPNKWPNPVEQGYLVQPNTRNIFALQNVNMSRLESPYSTDCLSDWSRTDYKPFYSMENTKASLDYSLVQCERLRETAEIAKTCHCLNPEIQDNFLDNGKSYQSYPKCNISIGGEFLNQEMQGNLGLDSFRGSPYGTSKYRRMYRIVQY</sequence>
<gene>
    <name evidence="13" type="ORF">DSTB1V02_LOCUS6296</name>
</gene>
<keyword evidence="3 12" id="KW-0813">Transport</keyword>
<dbReference type="Gene3D" id="2.60.470.10">
    <property type="entry name" value="Acid-sensing ion channels like domains"/>
    <property type="match status" value="1"/>
</dbReference>
<protein>
    <submittedName>
        <fullName evidence="13">Uncharacterized protein</fullName>
    </submittedName>
</protein>
<keyword evidence="8 12" id="KW-0406">Ion transport</keyword>
<dbReference type="EMBL" id="LR900652">
    <property type="protein sequence ID" value="CAD7246446.1"/>
    <property type="molecule type" value="Genomic_DNA"/>
</dbReference>
<keyword evidence="4 12" id="KW-0894">Sodium channel</keyword>